<dbReference type="GO" id="GO:0061630">
    <property type="term" value="F:ubiquitin protein ligase activity"/>
    <property type="evidence" value="ECO:0007669"/>
    <property type="project" value="UniProtKB-UniRule"/>
</dbReference>
<comment type="catalytic activity">
    <reaction evidence="1 11">
        <text>S-ubiquitinyl-[E2 ubiquitin-conjugating enzyme]-L-cysteine + [acceptor protein]-L-lysine = [E2 ubiquitin-conjugating enzyme]-L-cysteine + N(6)-ubiquitinyl-[acceptor protein]-L-lysine.</text>
        <dbReference type="EC" id="2.3.2.27"/>
    </reaction>
</comment>
<dbReference type="GO" id="GO:0006511">
    <property type="term" value="P:ubiquitin-dependent protein catabolic process"/>
    <property type="evidence" value="ECO:0007669"/>
    <property type="project" value="UniProtKB-UniRule"/>
</dbReference>
<keyword evidence="6 10" id="KW-0863">Zinc-finger</keyword>
<evidence type="ECO:0000256" key="5">
    <source>
        <dbReference type="ARBA" id="ARBA00022723"/>
    </source>
</evidence>
<dbReference type="Pfam" id="PF00097">
    <property type="entry name" value="zf-C3HC4"/>
    <property type="match status" value="1"/>
</dbReference>
<evidence type="ECO:0000256" key="3">
    <source>
        <dbReference type="ARBA" id="ARBA00004906"/>
    </source>
</evidence>
<dbReference type="EMBL" id="OU503052">
    <property type="protein sequence ID" value="CAI9780727.1"/>
    <property type="molecule type" value="Genomic_DNA"/>
</dbReference>
<evidence type="ECO:0000256" key="8">
    <source>
        <dbReference type="ARBA" id="ARBA00022833"/>
    </source>
</evidence>
<dbReference type="SUPFAM" id="SSF57850">
    <property type="entry name" value="RING/U-box"/>
    <property type="match status" value="1"/>
</dbReference>
<evidence type="ECO:0000313" key="14">
    <source>
        <dbReference type="Proteomes" id="UP000834106"/>
    </source>
</evidence>
<evidence type="ECO:0000256" key="10">
    <source>
        <dbReference type="PROSITE-ProRule" id="PRU00175"/>
    </source>
</evidence>
<keyword evidence="11" id="KW-0256">Endoplasmic reticulum</keyword>
<evidence type="ECO:0000259" key="12">
    <source>
        <dbReference type="PROSITE" id="PS50089"/>
    </source>
</evidence>
<evidence type="ECO:0000256" key="2">
    <source>
        <dbReference type="ARBA" id="ARBA00004308"/>
    </source>
</evidence>
<comment type="pathway">
    <text evidence="3 11">Protein modification; protein ubiquitination.</text>
</comment>
<reference evidence="13" key="1">
    <citation type="submission" date="2023-05" db="EMBL/GenBank/DDBJ databases">
        <authorList>
            <person name="Huff M."/>
        </authorList>
    </citation>
    <scope>NUCLEOTIDE SEQUENCE</scope>
</reference>
<evidence type="ECO:0000256" key="4">
    <source>
        <dbReference type="ARBA" id="ARBA00022679"/>
    </source>
</evidence>
<proteinExistence type="predicted"/>
<organism evidence="13 14">
    <name type="scientific">Fraxinus pennsylvanica</name>
    <dbReference type="NCBI Taxonomy" id="56036"/>
    <lineage>
        <taxon>Eukaryota</taxon>
        <taxon>Viridiplantae</taxon>
        <taxon>Streptophyta</taxon>
        <taxon>Embryophyta</taxon>
        <taxon>Tracheophyta</taxon>
        <taxon>Spermatophyta</taxon>
        <taxon>Magnoliopsida</taxon>
        <taxon>eudicotyledons</taxon>
        <taxon>Gunneridae</taxon>
        <taxon>Pentapetalae</taxon>
        <taxon>asterids</taxon>
        <taxon>lamiids</taxon>
        <taxon>Lamiales</taxon>
        <taxon>Oleaceae</taxon>
        <taxon>Oleeae</taxon>
        <taxon>Fraxinus</taxon>
    </lineage>
</organism>
<dbReference type="AlphaFoldDB" id="A0AAD2A924"/>
<keyword evidence="8 11" id="KW-0862">Zinc</keyword>
<evidence type="ECO:0000256" key="6">
    <source>
        <dbReference type="ARBA" id="ARBA00022771"/>
    </source>
</evidence>
<dbReference type="Proteomes" id="UP000834106">
    <property type="component" value="Chromosome 17"/>
</dbReference>
<dbReference type="PROSITE" id="PS50089">
    <property type="entry name" value="ZF_RING_2"/>
    <property type="match status" value="1"/>
</dbReference>
<keyword evidence="5 11" id="KW-0479">Metal-binding</keyword>
<dbReference type="PROSITE" id="PS00518">
    <property type="entry name" value="ZF_RING_1"/>
    <property type="match status" value="1"/>
</dbReference>
<evidence type="ECO:0000256" key="1">
    <source>
        <dbReference type="ARBA" id="ARBA00000900"/>
    </source>
</evidence>
<evidence type="ECO:0000256" key="11">
    <source>
        <dbReference type="RuleBase" id="RU369090"/>
    </source>
</evidence>
<evidence type="ECO:0000256" key="9">
    <source>
        <dbReference type="ARBA" id="ARBA00023136"/>
    </source>
</evidence>
<dbReference type="InterPro" id="IPR017907">
    <property type="entry name" value="Znf_RING_CS"/>
</dbReference>
<keyword evidence="14" id="KW-1185">Reference proteome</keyword>
<dbReference type="PANTHER" id="PTHR12313">
    <property type="entry name" value="E3 UBIQUITIN-PROTEIN LIGASE RNF5-RELATED"/>
    <property type="match status" value="1"/>
</dbReference>
<name>A0AAD2A924_9LAMI</name>
<evidence type="ECO:0000256" key="7">
    <source>
        <dbReference type="ARBA" id="ARBA00022786"/>
    </source>
</evidence>
<dbReference type="Gene3D" id="3.30.40.10">
    <property type="entry name" value="Zinc/RING finger domain, C3HC4 (zinc finger)"/>
    <property type="match status" value="1"/>
</dbReference>
<dbReference type="GO" id="GO:0005789">
    <property type="term" value="C:endoplasmic reticulum membrane"/>
    <property type="evidence" value="ECO:0007669"/>
    <property type="project" value="UniProtKB-SubCell"/>
</dbReference>
<comment type="domain">
    <text evidence="11">The RING-type zinc finger domain is responsible for E3 ligase activity.</text>
</comment>
<evidence type="ECO:0000313" key="13">
    <source>
        <dbReference type="EMBL" id="CAI9780727.1"/>
    </source>
</evidence>
<gene>
    <name evidence="13" type="ORF">FPE_LOCUS28157</name>
</gene>
<accession>A0AAD2A924</accession>
<protein>
    <recommendedName>
        <fullName evidence="11">E3 ubiquitin-protein ligase RMA</fullName>
        <ecNumber evidence="11">2.3.2.27</ecNumber>
    </recommendedName>
    <alternativeName>
        <fullName evidence="11">Protein RING membrane-anchor</fullName>
    </alternativeName>
    <alternativeName>
        <fullName evidence="11">RING-type E3 ubiquitin transferase RMA</fullName>
    </alternativeName>
</protein>
<dbReference type="InterPro" id="IPR018957">
    <property type="entry name" value="Znf_C3HC4_RING-type"/>
</dbReference>
<dbReference type="InterPro" id="IPR045103">
    <property type="entry name" value="RNF5/RNF185-like"/>
</dbReference>
<sequence length="198" mass="21375">MSTEAQDSTPESSPSLGIGSDEVGDFECNICFDLAMDPIITLCGHLYCWPCLCKWLRLQSRSSPGCPVCKAVIQEEKLIPLYGRGKIPTDPRSKPLPGIEIPNRPETAPFPEGNNHSNFVSGFIPTFGNFGMSAGFGRSNFSFQVHGFSNAGGYGALGGYSHPFRGAEGNLDGQQAVGVLKRIHFVVFVLALFALFLL</sequence>
<dbReference type="InterPro" id="IPR013083">
    <property type="entry name" value="Znf_RING/FYVE/PHD"/>
</dbReference>
<dbReference type="GO" id="GO:0008270">
    <property type="term" value="F:zinc ion binding"/>
    <property type="evidence" value="ECO:0007669"/>
    <property type="project" value="UniProtKB-KW"/>
</dbReference>
<keyword evidence="9" id="KW-0472">Membrane</keyword>
<keyword evidence="4 11" id="KW-0808">Transferase</keyword>
<dbReference type="InterPro" id="IPR001841">
    <property type="entry name" value="Znf_RING"/>
</dbReference>
<comment type="subcellular location">
    <subcellularLocation>
        <location evidence="2">Endomembrane system</location>
    </subcellularLocation>
    <subcellularLocation>
        <location evidence="11">Endoplasmic reticulum membrane</location>
        <topology evidence="11">Single-pass type IV membrane protein</topology>
    </subcellularLocation>
</comment>
<keyword evidence="7 11" id="KW-0833">Ubl conjugation pathway</keyword>
<comment type="function">
    <text evidence="11">E3 ubiquitin-protein ligase.</text>
</comment>
<feature type="domain" description="RING-type" evidence="12">
    <location>
        <begin position="28"/>
        <end position="70"/>
    </location>
</feature>
<dbReference type="EC" id="2.3.2.27" evidence="11"/>
<dbReference type="SMART" id="SM00184">
    <property type="entry name" value="RING"/>
    <property type="match status" value="1"/>
</dbReference>